<evidence type="ECO:0000313" key="2">
    <source>
        <dbReference type="EMBL" id="GLJ56556.1"/>
    </source>
</evidence>
<feature type="compositionally biased region" description="Basic and acidic residues" evidence="1">
    <location>
        <begin position="85"/>
        <end position="100"/>
    </location>
</feature>
<accession>A0AAD3NMZ0</accession>
<sequence length="123" mass="13556">MLPEDFWEVLDSIWGLTPQVDARAILSIRRLAGYDSEGGIQVERPKDDTGKTDHAQENERCFKGNEQWAISFYNGAPEALDPGVEETKGKGEKADGKGDDQAIFPASDDARVFLLAPQSCCRP</sequence>
<organism evidence="2 3">
    <name type="scientific">Cryptomeria japonica</name>
    <name type="common">Japanese cedar</name>
    <name type="synonym">Cupressus japonica</name>
    <dbReference type="NCBI Taxonomy" id="3369"/>
    <lineage>
        <taxon>Eukaryota</taxon>
        <taxon>Viridiplantae</taxon>
        <taxon>Streptophyta</taxon>
        <taxon>Embryophyta</taxon>
        <taxon>Tracheophyta</taxon>
        <taxon>Spermatophyta</taxon>
        <taxon>Pinopsida</taxon>
        <taxon>Pinidae</taxon>
        <taxon>Conifers II</taxon>
        <taxon>Cupressales</taxon>
        <taxon>Cupressaceae</taxon>
        <taxon>Cryptomeria</taxon>
    </lineage>
</organism>
<dbReference type="Proteomes" id="UP001234787">
    <property type="component" value="Unassembled WGS sequence"/>
</dbReference>
<reference evidence="2" key="1">
    <citation type="submission" date="2022-12" db="EMBL/GenBank/DDBJ databases">
        <title>Chromosome-Level Genome Assembly of Japanese Cedar (Cryptomeriajaponica D. Don).</title>
        <authorList>
            <person name="Fujino T."/>
            <person name="Yamaguchi K."/>
            <person name="Yokoyama T."/>
            <person name="Hamanaka T."/>
            <person name="Harazono Y."/>
            <person name="Kamada H."/>
            <person name="Kobayashi W."/>
            <person name="Ujino-Ihara T."/>
            <person name="Uchiyama K."/>
            <person name="Matsumoto A."/>
            <person name="Izuno A."/>
            <person name="Tsumura Y."/>
            <person name="Toyoda A."/>
            <person name="Shigenobu S."/>
            <person name="Moriguchi Y."/>
            <person name="Ueno S."/>
            <person name="Kasahara M."/>
        </authorList>
    </citation>
    <scope>NUCLEOTIDE SEQUENCE</scope>
</reference>
<dbReference type="AlphaFoldDB" id="A0AAD3NMZ0"/>
<keyword evidence="3" id="KW-1185">Reference proteome</keyword>
<evidence type="ECO:0000256" key="1">
    <source>
        <dbReference type="SAM" id="MobiDB-lite"/>
    </source>
</evidence>
<evidence type="ECO:0000313" key="3">
    <source>
        <dbReference type="Proteomes" id="UP001234787"/>
    </source>
</evidence>
<dbReference type="EMBL" id="BSEH01000022">
    <property type="protein sequence ID" value="GLJ56556.1"/>
    <property type="molecule type" value="Genomic_DNA"/>
</dbReference>
<gene>
    <name evidence="2" type="ORF">SUGI_1227960</name>
</gene>
<name>A0AAD3NMZ0_CRYJA</name>
<proteinExistence type="predicted"/>
<comment type="caution">
    <text evidence="2">The sequence shown here is derived from an EMBL/GenBank/DDBJ whole genome shotgun (WGS) entry which is preliminary data.</text>
</comment>
<feature type="region of interest" description="Disordered" evidence="1">
    <location>
        <begin position="78"/>
        <end position="102"/>
    </location>
</feature>
<protein>
    <submittedName>
        <fullName evidence="2">Uncharacterized protein</fullName>
    </submittedName>
</protein>